<dbReference type="PANTHER" id="PTHR45453">
    <property type="entry name" value="PHOSPHATE REGULON SENSOR PROTEIN PHOR"/>
    <property type="match status" value="1"/>
</dbReference>
<gene>
    <name evidence="18" type="ORF">KTH89_19940</name>
</gene>
<keyword evidence="9 18" id="KW-0418">Kinase</keyword>
<dbReference type="SUPFAM" id="SSF158472">
    <property type="entry name" value="HAMP domain-like"/>
    <property type="match status" value="1"/>
</dbReference>
<dbReference type="InterPro" id="IPR000014">
    <property type="entry name" value="PAS"/>
</dbReference>
<proteinExistence type="predicted"/>
<evidence type="ECO:0000259" key="14">
    <source>
        <dbReference type="PROSITE" id="PS50109"/>
    </source>
</evidence>
<dbReference type="GO" id="GO:0016036">
    <property type="term" value="P:cellular response to phosphate starvation"/>
    <property type="evidence" value="ECO:0007669"/>
    <property type="project" value="TreeGrafter"/>
</dbReference>
<dbReference type="Pfam" id="PF00512">
    <property type="entry name" value="HisKA"/>
    <property type="match status" value="1"/>
</dbReference>
<accession>A0A949K6U5</accession>
<keyword evidence="10" id="KW-0067">ATP-binding</keyword>
<dbReference type="FunFam" id="1.10.287.130:FF:000001">
    <property type="entry name" value="Two-component sensor histidine kinase"/>
    <property type="match status" value="1"/>
</dbReference>
<dbReference type="PROSITE" id="PS50885">
    <property type="entry name" value="HAMP"/>
    <property type="match status" value="1"/>
</dbReference>
<name>A0A949K6U5_9FIRM</name>
<dbReference type="Gene3D" id="3.30.565.10">
    <property type="entry name" value="Histidine kinase-like ATPase, C-terminal domain"/>
    <property type="match status" value="1"/>
</dbReference>
<dbReference type="InterPro" id="IPR004358">
    <property type="entry name" value="Sig_transdc_His_kin-like_C"/>
</dbReference>
<evidence type="ECO:0000259" key="17">
    <source>
        <dbReference type="PROSITE" id="PS50885"/>
    </source>
</evidence>
<keyword evidence="13" id="KW-0812">Transmembrane</keyword>
<evidence type="ECO:0000256" key="4">
    <source>
        <dbReference type="ARBA" id="ARBA00012438"/>
    </source>
</evidence>
<dbReference type="CDD" id="cd00130">
    <property type="entry name" value="PAS"/>
    <property type="match status" value="1"/>
</dbReference>
<dbReference type="SUPFAM" id="SSF55785">
    <property type="entry name" value="PYP-like sensor domain (PAS domain)"/>
    <property type="match status" value="1"/>
</dbReference>
<dbReference type="Gene3D" id="6.10.340.10">
    <property type="match status" value="1"/>
</dbReference>
<evidence type="ECO:0000256" key="9">
    <source>
        <dbReference type="ARBA" id="ARBA00022777"/>
    </source>
</evidence>
<feature type="transmembrane region" description="Helical" evidence="13">
    <location>
        <begin position="6"/>
        <end position="26"/>
    </location>
</feature>
<evidence type="ECO:0000256" key="12">
    <source>
        <dbReference type="ARBA" id="ARBA00023136"/>
    </source>
</evidence>
<dbReference type="SUPFAM" id="SSF47384">
    <property type="entry name" value="Homodimeric domain of signal transducing histidine kinase"/>
    <property type="match status" value="1"/>
</dbReference>
<dbReference type="InterPro" id="IPR035965">
    <property type="entry name" value="PAS-like_dom_sf"/>
</dbReference>
<dbReference type="PROSITE" id="PS50112">
    <property type="entry name" value="PAS"/>
    <property type="match status" value="1"/>
</dbReference>
<dbReference type="InterPro" id="IPR031967">
    <property type="entry name" value="PhoR_single_Cache-like_dom"/>
</dbReference>
<dbReference type="SMART" id="SM00387">
    <property type="entry name" value="HATPase_c"/>
    <property type="match status" value="1"/>
</dbReference>
<keyword evidence="6" id="KW-0597">Phosphoprotein</keyword>
<evidence type="ECO:0000313" key="19">
    <source>
        <dbReference type="Proteomes" id="UP000712157"/>
    </source>
</evidence>
<dbReference type="InterPro" id="IPR050351">
    <property type="entry name" value="BphY/WalK/GraS-like"/>
</dbReference>
<dbReference type="Pfam" id="PF00672">
    <property type="entry name" value="HAMP"/>
    <property type="match status" value="1"/>
</dbReference>
<dbReference type="InterPro" id="IPR036097">
    <property type="entry name" value="HisK_dim/P_sf"/>
</dbReference>
<dbReference type="SUPFAM" id="SSF55874">
    <property type="entry name" value="ATPase domain of HSP90 chaperone/DNA topoisomerase II/histidine kinase"/>
    <property type="match status" value="1"/>
</dbReference>
<dbReference type="PANTHER" id="PTHR45453:SF1">
    <property type="entry name" value="PHOSPHATE REGULON SENSOR PROTEIN PHOR"/>
    <property type="match status" value="1"/>
</dbReference>
<dbReference type="EC" id="2.7.13.3" evidence="4"/>
<protein>
    <recommendedName>
        <fullName evidence="4">histidine kinase</fullName>
        <ecNumber evidence="4">2.7.13.3</ecNumber>
    </recommendedName>
</protein>
<dbReference type="Pfam" id="PF16736">
    <property type="entry name" value="sCache_like"/>
    <property type="match status" value="1"/>
</dbReference>
<dbReference type="InterPro" id="IPR003660">
    <property type="entry name" value="HAMP_dom"/>
</dbReference>
<dbReference type="CDD" id="cd00082">
    <property type="entry name" value="HisKA"/>
    <property type="match status" value="1"/>
</dbReference>
<dbReference type="InterPro" id="IPR003661">
    <property type="entry name" value="HisK_dim/P_dom"/>
</dbReference>
<evidence type="ECO:0000256" key="11">
    <source>
        <dbReference type="ARBA" id="ARBA00023012"/>
    </source>
</evidence>
<evidence type="ECO:0000256" key="2">
    <source>
        <dbReference type="ARBA" id="ARBA00004236"/>
    </source>
</evidence>
<dbReference type="GO" id="GO:0004721">
    <property type="term" value="F:phosphoprotein phosphatase activity"/>
    <property type="evidence" value="ECO:0007669"/>
    <property type="project" value="TreeGrafter"/>
</dbReference>
<dbReference type="Pfam" id="PF02518">
    <property type="entry name" value="HATPase_c"/>
    <property type="match status" value="1"/>
</dbReference>
<dbReference type="InterPro" id="IPR000700">
    <property type="entry name" value="PAS-assoc_C"/>
</dbReference>
<keyword evidence="8" id="KW-0547">Nucleotide-binding</keyword>
<evidence type="ECO:0000259" key="15">
    <source>
        <dbReference type="PROSITE" id="PS50112"/>
    </source>
</evidence>
<comment type="catalytic activity">
    <reaction evidence="1">
        <text>ATP + protein L-histidine = ADP + protein N-phospho-L-histidine.</text>
        <dbReference type="EC" id="2.7.13.3"/>
    </reaction>
</comment>
<dbReference type="PRINTS" id="PR00344">
    <property type="entry name" value="BCTRLSENSOR"/>
</dbReference>
<evidence type="ECO:0000256" key="13">
    <source>
        <dbReference type="SAM" id="Phobius"/>
    </source>
</evidence>
<evidence type="ECO:0000256" key="10">
    <source>
        <dbReference type="ARBA" id="ARBA00022840"/>
    </source>
</evidence>
<feature type="transmembrane region" description="Helical" evidence="13">
    <location>
        <begin position="159"/>
        <end position="178"/>
    </location>
</feature>
<dbReference type="NCBIfam" id="TIGR00229">
    <property type="entry name" value="sensory_box"/>
    <property type="match status" value="1"/>
</dbReference>
<keyword evidence="13" id="KW-1133">Transmembrane helix</keyword>
<feature type="domain" description="HAMP" evidence="17">
    <location>
        <begin position="183"/>
        <end position="235"/>
    </location>
</feature>
<comment type="subcellular location">
    <subcellularLocation>
        <location evidence="2">Cell membrane</location>
    </subcellularLocation>
    <subcellularLocation>
        <location evidence="3">Membrane raft</location>
        <topology evidence="3">Multi-pass membrane protein</topology>
    </subcellularLocation>
</comment>
<feature type="domain" description="PAC" evidence="16">
    <location>
        <begin position="305"/>
        <end position="360"/>
    </location>
</feature>
<dbReference type="GO" id="GO:0006355">
    <property type="term" value="P:regulation of DNA-templated transcription"/>
    <property type="evidence" value="ECO:0007669"/>
    <property type="project" value="InterPro"/>
</dbReference>
<dbReference type="RefSeq" id="WP_238722857.1">
    <property type="nucleotide sequence ID" value="NZ_JAHQCW010000042.1"/>
</dbReference>
<dbReference type="CDD" id="cd06225">
    <property type="entry name" value="HAMP"/>
    <property type="match status" value="1"/>
</dbReference>
<keyword evidence="7" id="KW-0808">Transferase</keyword>
<dbReference type="SMART" id="SM00388">
    <property type="entry name" value="HisKA"/>
    <property type="match status" value="1"/>
</dbReference>
<dbReference type="FunFam" id="3.30.565.10:FF:000023">
    <property type="entry name" value="PAS domain-containing sensor histidine kinase"/>
    <property type="match status" value="1"/>
</dbReference>
<dbReference type="GO" id="GO:0005886">
    <property type="term" value="C:plasma membrane"/>
    <property type="evidence" value="ECO:0007669"/>
    <property type="project" value="UniProtKB-SubCell"/>
</dbReference>
<dbReference type="InterPro" id="IPR036890">
    <property type="entry name" value="HATPase_C_sf"/>
</dbReference>
<dbReference type="GO" id="GO:0000155">
    <property type="term" value="F:phosphorelay sensor kinase activity"/>
    <property type="evidence" value="ECO:0007669"/>
    <property type="project" value="InterPro"/>
</dbReference>
<dbReference type="Proteomes" id="UP000712157">
    <property type="component" value="Unassembled WGS sequence"/>
</dbReference>
<dbReference type="Pfam" id="PF00989">
    <property type="entry name" value="PAS"/>
    <property type="match status" value="1"/>
</dbReference>
<dbReference type="Gene3D" id="1.10.287.130">
    <property type="match status" value="1"/>
</dbReference>
<reference evidence="18" key="1">
    <citation type="submission" date="2021-06" db="EMBL/GenBank/DDBJ databases">
        <title>Description of novel taxa of the family Lachnospiraceae.</title>
        <authorList>
            <person name="Chaplin A.V."/>
            <person name="Sokolova S.R."/>
            <person name="Pikina A.P."/>
            <person name="Korzhanova M."/>
            <person name="Belova V."/>
            <person name="Korostin D."/>
            <person name="Efimov B.A."/>
        </authorList>
    </citation>
    <scope>NUCLEOTIDE SEQUENCE</scope>
    <source>
        <strain evidence="18">ASD5720</strain>
    </source>
</reference>
<dbReference type="EMBL" id="JAHQCW010000042">
    <property type="protein sequence ID" value="MBU9738816.1"/>
    <property type="molecule type" value="Genomic_DNA"/>
</dbReference>
<dbReference type="GO" id="GO:0045121">
    <property type="term" value="C:membrane raft"/>
    <property type="evidence" value="ECO:0007669"/>
    <property type="project" value="UniProtKB-SubCell"/>
</dbReference>
<keyword evidence="5" id="KW-1003">Cell membrane</keyword>
<organism evidence="18 19">
    <name type="scientific">Diplocloster agilis</name>
    <dbReference type="NCBI Taxonomy" id="2850323"/>
    <lineage>
        <taxon>Bacteria</taxon>
        <taxon>Bacillati</taxon>
        <taxon>Bacillota</taxon>
        <taxon>Clostridia</taxon>
        <taxon>Lachnospirales</taxon>
        <taxon>Lachnospiraceae</taxon>
        <taxon>Diplocloster</taxon>
    </lineage>
</organism>
<evidence type="ECO:0000256" key="8">
    <source>
        <dbReference type="ARBA" id="ARBA00022741"/>
    </source>
</evidence>
<evidence type="ECO:0000259" key="16">
    <source>
        <dbReference type="PROSITE" id="PS50113"/>
    </source>
</evidence>
<evidence type="ECO:0000256" key="3">
    <source>
        <dbReference type="ARBA" id="ARBA00004314"/>
    </source>
</evidence>
<dbReference type="GO" id="GO:0005524">
    <property type="term" value="F:ATP binding"/>
    <property type="evidence" value="ECO:0007669"/>
    <property type="project" value="UniProtKB-KW"/>
</dbReference>
<evidence type="ECO:0000256" key="6">
    <source>
        <dbReference type="ARBA" id="ARBA00022553"/>
    </source>
</evidence>
<evidence type="ECO:0000256" key="5">
    <source>
        <dbReference type="ARBA" id="ARBA00022475"/>
    </source>
</evidence>
<dbReference type="InterPro" id="IPR003594">
    <property type="entry name" value="HATPase_dom"/>
</dbReference>
<dbReference type="PROSITE" id="PS50113">
    <property type="entry name" value="PAC"/>
    <property type="match status" value="1"/>
</dbReference>
<evidence type="ECO:0000256" key="1">
    <source>
        <dbReference type="ARBA" id="ARBA00000085"/>
    </source>
</evidence>
<keyword evidence="11" id="KW-0902">Two-component regulatory system</keyword>
<feature type="domain" description="Histidine kinase" evidence="14">
    <location>
        <begin position="364"/>
        <end position="577"/>
    </location>
</feature>
<dbReference type="InterPro" id="IPR013767">
    <property type="entry name" value="PAS_fold"/>
</dbReference>
<dbReference type="PROSITE" id="PS50109">
    <property type="entry name" value="HIS_KIN"/>
    <property type="match status" value="1"/>
</dbReference>
<sequence>MRRKILITYLILILVTLTAAVGVFWLKGYHFIEDQSAVQYESQARMLAEIFSVQEKYEHMDYQEFADAYGGEYGVRITLIQQDGTVAADSEALGSLENHDNREEVQEALKGVTASARRYSETMRAQTFYTAVPVHTPDFQGVLRVSVPMAELNSLTAELLRTVLAALVFICIMALLMADCFSRYLIRPLDEVTKAAEEIAGGNYGGKIHTQQNGEIGRLAYTFNEMSQTLRIHVDRLERRNRELEAMLCSMDSAVAAIDDLNTILFYNDGLVKLTGTGTRNLTGQALYSVIRNSLVFDVVDGVRKRGDSFVQEGRINNGQERYIRVMGTPLHELEDKNLGVLLILEDITEIKKLENMRSDFVSNVTHELKTPLTSIRGFVDTLKNGAIHNEKIAMKFLDIIDIESERLYLLIQDILLLSEIESKKDYQIEFCEVNQVIGEVIELLEPKKSEHTQLVFHPQAYVKPYPCNRNRIKQLLINLVDNAIKNTEVGQVQISCYSSDKELHLEVSDTGIGIKEEALPRIFERFYRIDKGRSRKQGGTGLGLSIVKHIVEMYNGNIQVVSRPNEGTIFTVTLPY</sequence>
<dbReference type="AlphaFoldDB" id="A0A949K6U5"/>
<feature type="domain" description="PAS" evidence="15">
    <location>
        <begin position="240"/>
        <end position="291"/>
    </location>
</feature>
<dbReference type="Gene3D" id="3.30.450.20">
    <property type="entry name" value="PAS domain"/>
    <property type="match status" value="1"/>
</dbReference>
<evidence type="ECO:0000313" key="18">
    <source>
        <dbReference type="EMBL" id="MBU9738816.1"/>
    </source>
</evidence>
<dbReference type="InterPro" id="IPR005467">
    <property type="entry name" value="His_kinase_dom"/>
</dbReference>
<keyword evidence="19" id="KW-1185">Reference proteome</keyword>
<dbReference type="SMART" id="SM00304">
    <property type="entry name" value="HAMP"/>
    <property type="match status" value="1"/>
</dbReference>
<comment type="caution">
    <text evidence="18">The sequence shown here is derived from an EMBL/GenBank/DDBJ whole genome shotgun (WGS) entry which is preliminary data.</text>
</comment>
<dbReference type="CDD" id="cd16922">
    <property type="entry name" value="HATPase_EvgS-ArcB-TorS-like"/>
    <property type="match status" value="1"/>
</dbReference>
<evidence type="ECO:0000256" key="7">
    <source>
        <dbReference type="ARBA" id="ARBA00022679"/>
    </source>
</evidence>
<keyword evidence="12 13" id="KW-0472">Membrane</keyword>